<dbReference type="InterPro" id="IPR000070">
    <property type="entry name" value="Pectinesterase_cat"/>
</dbReference>
<feature type="active site" evidence="8">
    <location>
        <position position="333"/>
    </location>
</feature>
<dbReference type="SUPFAM" id="SSF101148">
    <property type="entry name" value="Plant invertase/pectin methylesterase inhibitor"/>
    <property type="match status" value="2"/>
</dbReference>
<dbReference type="GO" id="GO:0042545">
    <property type="term" value="P:cell wall modification"/>
    <property type="evidence" value="ECO:0007669"/>
    <property type="project" value="InterPro"/>
</dbReference>
<evidence type="ECO:0000256" key="3">
    <source>
        <dbReference type="ARBA" id="ARBA00006027"/>
    </source>
</evidence>
<evidence type="ECO:0000256" key="1">
    <source>
        <dbReference type="ARBA" id="ARBA00004191"/>
    </source>
</evidence>
<dbReference type="SMART" id="SM00856">
    <property type="entry name" value="PMEI"/>
    <property type="match status" value="2"/>
</dbReference>
<dbReference type="Gene3D" id="1.20.140.40">
    <property type="entry name" value="Invertase/pectin methylesterase inhibitor family protein"/>
    <property type="match status" value="2"/>
</dbReference>
<dbReference type="InterPro" id="IPR011050">
    <property type="entry name" value="Pectin_lyase_fold/virulence"/>
</dbReference>
<dbReference type="Gene3D" id="2.160.20.10">
    <property type="entry name" value="Single-stranded right-handed beta-helix, Pectin lyase-like"/>
    <property type="match status" value="2"/>
</dbReference>
<dbReference type="STRING" id="3871.A0A4P1QXR7"/>
<proteinExistence type="inferred from homology"/>
<accession>A0A4P1QXR7</accession>
<feature type="domain" description="Pectinesterase inhibitor" evidence="9">
    <location>
        <begin position="383"/>
        <end position="556"/>
    </location>
</feature>
<dbReference type="EMBL" id="CM007375">
    <property type="protein sequence ID" value="OIV97328.1"/>
    <property type="molecule type" value="Genomic_DNA"/>
</dbReference>
<dbReference type="PANTHER" id="PTHR31707">
    <property type="entry name" value="PECTINESTERASE"/>
    <property type="match status" value="1"/>
</dbReference>
<evidence type="ECO:0000256" key="2">
    <source>
        <dbReference type="ARBA" id="ARBA00005184"/>
    </source>
</evidence>
<dbReference type="InterPro" id="IPR033131">
    <property type="entry name" value="Pectinesterase_Asp_AS"/>
</dbReference>
<evidence type="ECO:0000313" key="10">
    <source>
        <dbReference type="EMBL" id="OIV97328.1"/>
    </source>
</evidence>
<dbReference type="GO" id="GO:0004857">
    <property type="term" value="F:enzyme inhibitor activity"/>
    <property type="evidence" value="ECO:0007669"/>
    <property type="project" value="InterPro"/>
</dbReference>
<dbReference type="InterPro" id="IPR012334">
    <property type="entry name" value="Pectin_lyas_fold"/>
</dbReference>
<name>A0A4P1QXR7_LUPAN</name>
<dbReference type="GO" id="GO:0045490">
    <property type="term" value="P:pectin catabolic process"/>
    <property type="evidence" value="ECO:0007669"/>
    <property type="project" value="UniProtKB-UniPathway"/>
</dbReference>
<dbReference type="Pfam" id="PF01095">
    <property type="entry name" value="Pectinesterase"/>
    <property type="match status" value="2"/>
</dbReference>
<organism evidence="10 11">
    <name type="scientific">Lupinus angustifolius</name>
    <name type="common">Narrow-leaved blue lupine</name>
    <dbReference type="NCBI Taxonomy" id="3871"/>
    <lineage>
        <taxon>Eukaryota</taxon>
        <taxon>Viridiplantae</taxon>
        <taxon>Streptophyta</taxon>
        <taxon>Embryophyta</taxon>
        <taxon>Tracheophyta</taxon>
        <taxon>Spermatophyta</taxon>
        <taxon>Magnoliopsida</taxon>
        <taxon>eudicotyledons</taxon>
        <taxon>Gunneridae</taxon>
        <taxon>Pentapetalae</taxon>
        <taxon>rosids</taxon>
        <taxon>fabids</taxon>
        <taxon>Fabales</taxon>
        <taxon>Fabaceae</taxon>
        <taxon>Papilionoideae</taxon>
        <taxon>50 kb inversion clade</taxon>
        <taxon>genistoids sensu lato</taxon>
        <taxon>core genistoids</taxon>
        <taxon>Genisteae</taxon>
        <taxon>Lupinus</taxon>
    </lineage>
</organism>
<dbReference type="FunFam" id="1.20.140.40:FF:000017">
    <property type="entry name" value="Pectinesterase"/>
    <property type="match status" value="1"/>
</dbReference>
<keyword evidence="5" id="KW-0964">Secreted</keyword>
<keyword evidence="5" id="KW-0134">Cell wall</keyword>
<comment type="similarity">
    <text evidence="3">In the N-terminal section; belongs to the PMEI family.</text>
</comment>
<dbReference type="InterPro" id="IPR006501">
    <property type="entry name" value="Pectinesterase_inhib_dom"/>
</dbReference>
<dbReference type="Pfam" id="PF04043">
    <property type="entry name" value="PMEI"/>
    <property type="match status" value="2"/>
</dbReference>
<keyword evidence="11" id="KW-1185">Reference proteome</keyword>
<comment type="similarity">
    <text evidence="4">In the C-terminal section; belongs to the pectinesterase family.</text>
</comment>
<evidence type="ECO:0000259" key="9">
    <source>
        <dbReference type="SMART" id="SM00856"/>
    </source>
</evidence>
<feature type="domain" description="Pectinesterase inhibitor" evidence="9">
    <location>
        <begin position="11"/>
        <end position="146"/>
    </location>
</feature>
<keyword evidence="7" id="KW-0063">Aspartyl esterase</keyword>
<dbReference type="Gramene" id="OIV97328">
    <property type="protein sequence ID" value="OIV97328"/>
    <property type="gene ID" value="TanjilG_07080"/>
</dbReference>
<protein>
    <recommendedName>
        <fullName evidence="9">Pectinesterase inhibitor domain-containing protein</fullName>
    </recommendedName>
</protein>
<evidence type="ECO:0000256" key="5">
    <source>
        <dbReference type="ARBA" id="ARBA00022512"/>
    </source>
</evidence>
<dbReference type="SUPFAM" id="SSF51126">
    <property type="entry name" value="Pectin lyase-like"/>
    <property type="match status" value="2"/>
</dbReference>
<dbReference type="PROSITE" id="PS00800">
    <property type="entry name" value="PECTINESTERASE_1"/>
    <property type="match status" value="1"/>
</dbReference>
<evidence type="ECO:0000256" key="7">
    <source>
        <dbReference type="ARBA" id="ARBA00023085"/>
    </source>
</evidence>
<evidence type="ECO:0000313" key="11">
    <source>
        <dbReference type="Proteomes" id="UP000188354"/>
    </source>
</evidence>
<comment type="subcellular location">
    <subcellularLocation>
        <location evidence="1">Secreted</location>
        <location evidence="1">Cell wall</location>
    </subcellularLocation>
</comment>
<evidence type="ECO:0000256" key="4">
    <source>
        <dbReference type="ARBA" id="ARBA00007786"/>
    </source>
</evidence>
<dbReference type="CDD" id="cd15799">
    <property type="entry name" value="PMEI-like_4"/>
    <property type="match status" value="2"/>
</dbReference>
<dbReference type="UniPathway" id="UPA00545">
    <property type="reaction ID" value="UER00823"/>
</dbReference>
<comment type="pathway">
    <text evidence="2">Glycan metabolism; pectin degradation; 2-dehydro-3-deoxy-D-gluconate from pectin: step 1/5.</text>
</comment>
<dbReference type="Proteomes" id="UP000188354">
    <property type="component" value="Chromosome LG15"/>
</dbReference>
<dbReference type="PROSITE" id="PS00503">
    <property type="entry name" value="PECTINESTERASE_2"/>
    <property type="match status" value="1"/>
</dbReference>
<keyword evidence="6" id="KW-0378">Hydrolase</keyword>
<reference evidence="10 11" key="1">
    <citation type="journal article" date="2017" name="Plant Biotechnol. J.">
        <title>A comprehensive draft genome sequence for lupin (Lupinus angustifolius), an emerging health food: insights into plant-microbe interactions and legume evolution.</title>
        <authorList>
            <person name="Hane J.K."/>
            <person name="Ming Y."/>
            <person name="Kamphuis L.G."/>
            <person name="Nelson M.N."/>
            <person name="Garg G."/>
            <person name="Atkins C.A."/>
            <person name="Bayer P.E."/>
            <person name="Bravo A."/>
            <person name="Bringans S."/>
            <person name="Cannon S."/>
            <person name="Edwards D."/>
            <person name="Foley R."/>
            <person name="Gao L.L."/>
            <person name="Harrison M.J."/>
            <person name="Huang W."/>
            <person name="Hurgobin B."/>
            <person name="Li S."/>
            <person name="Liu C.W."/>
            <person name="McGrath A."/>
            <person name="Morahan G."/>
            <person name="Murray J."/>
            <person name="Weller J."/>
            <person name="Jian J."/>
            <person name="Singh K.B."/>
        </authorList>
    </citation>
    <scope>NUCLEOTIDE SEQUENCE [LARGE SCALE GENOMIC DNA]</scope>
    <source>
        <strain evidence="11">cv. Tanjil</strain>
        <tissue evidence="10">Whole plant</tissue>
    </source>
</reference>
<evidence type="ECO:0000256" key="6">
    <source>
        <dbReference type="ARBA" id="ARBA00022801"/>
    </source>
</evidence>
<dbReference type="AlphaFoldDB" id="A0A4P1QXR7"/>
<dbReference type="GO" id="GO:0030599">
    <property type="term" value="F:pectinesterase activity"/>
    <property type="evidence" value="ECO:0007669"/>
    <property type="project" value="InterPro"/>
</dbReference>
<dbReference type="InterPro" id="IPR018040">
    <property type="entry name" value="Pectinesterase_Tyr_AS"/>
</dbReference>
<gene>
    <name evidence="10" type="ORF">TanjilG_07080</name>
</gene>
<dbReference type="FunFam" id="2.160.20.10:FF:000001">
    <property type="entry name" value="Pectinesterase"/>
    <property type="match status" value="2"/>
</dbReference>
<sequence>MCLSFDADASTYDNTVRSEFLKVSPSEFVGSVNEVVDVLQDVTSILSEFGNDFGDFRLSNAVSDCLDLLDLSSDELSWSVSATQSPKGKHNSTGNLSSDLRTWLSASLTNPETCMDGFDGTNNIVKGLVSNGLVQVISLVQQLLTQVNPVIDNFPFTNKGQFPGWVKARDRKKLLEENGVVVADAIVASDGSGNYTKVMDAVKKAPNYSMRRFVIYVKKGVYNENVEIKKKKWNVMIIGDGMNESVISGNRSFIDGWTTFRTATFAVSGRGFIARDISFINTAGPEKHQAVALRSDSDLSVFYRCGIFGYQDSLYAHTMRQFYRECKITGTVDFIFGDATALFQNCQILAKKGLPNQKNTITAHGRKDPGEPTGFSIQFCNISADSDLRPVVNSTHTYLGRPWKSYSRTVFMQSYITDVLRPEGWLEWNGEFALDTLYYAEYMNYGPGSGLGDRVKWPGNDLGEFQFSNAISDCMELLDLSSDQLSLSISATESPQGVHNGTGNLSSDLRTWLSAALTYIDTCMNGLEETNINFKNLLISTQIDQVNSLVKNLLSKVDPISGQVSTQHVHFPSWVEPHDQNLLQTGEVAVDVVVAADGSGNYKTVMEAVNAAPEYSMRRFVVFIKKGVYIENVVIDKKKWNLMIIGEGMDETIISGSLSKTVNLTTYKTATFATNGRGFIARDISFKNTAGPEKNQAVALRSDSDLSVFYRCGIFGYQDTLYAHTLRQFYRECKITGTVDFICGNATAVFQNCQILAKKGLQDQKNTITAQSARYPNQSSCFSIQFSNISADYDLLPFTKSIKTYLGRPWKAYSKTVFMQSYISDVLSPEGWLEWNGSIYLDTLYYAEYQNYGPGSALDKRVKWPGYHVLNDSNQASNFTVAQLIHGDLWLPLTGVNFTLGF</sequence>
<dbReference type="InterPro" id="IPR035513">
    <property type="entry name" value="Invertase/methylesterase_inhib"/>
</dbReference>
<evidence type="ECO:0000256" key="8">
    <source>
        <dbReference type="PROSITE-ProRule" id="PRU10040"/>
    </source>
</evidence>